<sequence length="385" mass="40685">MRVVQVLTQAGGGPVDHTVEVAVGLARRGVDSHVVAPPDVRRRVGAAGAAVTWHDQEATSKRDLAGLAGLARSLRALAPDVLHLQDRRAGWVGRGLGRSLPGTAVVYTLHGVADGLSDHVAGNLLADTRRRRDRWYYLHGERWITRWGRARVVSPSHAVADFAVRHVGLDPSRVDVVPNGVDPDRFRPPEAGTAGTPRAGERPRLVWLGGLVPVKRADVLVEAVAAMHEDVEVLVAGDGELAAQVQGLVTARLPGTGATGREVRLLGHVADPAPLLQQADGFVLTSAAESCPMALLQAMATGLPAVATAVGGVPEVWGPVAPQLLCPPGDPHSLASALDRLVADPALRADLGARARERVLTTYTTEHCLDGLQRTYATALQERAR</sequence>
<reference evidence="5 6" key="1">
    <citation type="submission" date="2020-07" db="EMBL/GenBank/DDBJ databases">
        <title>Sequencing the genomes of 1000 actinobacteria strains.</title>
        <authorList>
            <person name="Klenk H.-P."/>
        </authorList>
    </citation>
    <scope>NUCLEOTIDE SEQUENCE [LARGE SCALE GENOMIC DNA]</scope>
    <source>
        <strain evidence="5 6">DSM 18248</strain>
    </source>
</reference>
<dbReference type="Pfam" id="PF13439">
    <property type="entry name" value="Glyco_transf_4"/>
    <property type="match status" value="1"/>
</dbReference>
<dbReference type="RefSeq" id="WP_179530637.1">
    <property type="nucleotide sequence ID" value="NZ_BAAAPP010000012.1"/>
</dbReference>
<comment type="caution">
    <text evidence="5">The sequence shown here is derived from an EMBL/GenBank/DDBJ whole genome shotgun (WGS) entry which is preliminary data.</text>
</comment>
<dbReference type="PANTHER" id="PTHR12526:SF636">
    <property type="entry name" value="BLL3647 PROTEIN"/>
    <property type="match status" value="1"/>
</dbReference>
<dbReference type="PANTHER" id="PTHR12526">
    <property type="entry name" value="GLYCOSYLTRANSFERASE"/>
    <property type="match status" value="1"/>
</dbReference>
<feature type="domain" description="Glycosyltransferase subfamily 4-like N-terminal" evidence="4">
    <location>
        <begin position="12"/>
        <end position="185"/>
    </location>
</feature>
<protein>
    <submittedName>
        <fullName evidence="5">Glycosyltransferase involved in cell wall biosynthesis</fullName>
    </submittedName>
</protein>
<feature type="region of interest" description="Disordered" evidence="3">
    <location>
        <begin position="179"/>
        <end position="198"/>
    </location>
</feature>
<keyword evidence="2 5" id="KW-0808">Transferase</keyword>
<dbReference type="InterPro" id="IPR028098">
    <property type="entry name" value="Glyco_trans_4-like_N"/>
</dbReference>
<gene>
    <name evidence="5" type="ORF">BKA05_001219</name>
</gene>
<evidence type="ECO:0000313" key="5">
    <source>
        <dbReference type="EMBL" id="NYI09704.1"/>
    </source>
</evidence>
<evidence type="ECO:0000259" key="4">
    <source>
        <dbReference type="Pfam" id="PF13439"/>
    </source>
</evidence>
<dbReference type="SUPFAM" id="SSF53756">
    <property type="entry name" value="UDP-Glycosyltransferase/glycogen phosphorylase"/>
    <property type="match status" value="1"/>
</dbReference>
<keyword evidence="6" id="KW-1185">Reference proteome</keyword>
<dbReference type="Proteomes" id="UP000537326">
    <property type="component" value="Unassembled WGS sequence"/>
</dbReference>
<dbReference type="Pfam" id="PF13692">
    <property type="entry name" value="Glyco_trans_1_4"/>
    <property type="match status" value="1"/>
</dbReference>
<dbReference type="Gene3D" id="3.40.50.2000">
    <property type="entry name" value="Glycogen Phosphorylase B"/>
    <property type="match status" value="2"/>
</dbReference>
<organism evidence="5 6">
    <name type="scientific">Nocardioides marinus</name>
    <dbReference type="NCBI Taxonomy" id="374514"/>
    <lineage>
        <taxon>Bacteria</taxon>
        <taxon>Bacillati</taxon>
        <taxon>Actinomycetota</taxon>
        <taxon>Actinomycetes</taxon>
        <taxon>Propionibacteriales</taxon>
        <taxon>Nocardioidaceae</taxon>
        <taxon>Nocardioides</taxon>
    </lineage>
</organism>
<dbReference type="CDD" id="cd03801">
    <property type="entry name" value="GT4_PimA-like"/>
    <property type="match status" value="1"/>
</dbReference>
<proteinExistence type="predicted"/>
<dbReference type="GO" id="GO:0016757">
    <property type="term" value="F:glycosyltransferase activity"/>
    <property type="evidence" value="ECO:0007669"/>
    <property type="project" value="UniProtKB-KW"/>
</dbReference>
<accession>A0A7Y9YDD9</accession>
<evidence type="ECO:0000256" key="3">
    <source>
        <dbReference type="SAM" id="MobiDB-lite"/>
    </source>
</evidence>
<keyword evidence="1" id="KW-0328">Glycosyltransferase</keyword>
<dbReference type="EMBL" id="JACBZI010000001">
    <property type="protein sequence ID" value="NYI09704.1"/>
    <property type="molecule type" value="Genomic_DNA"/>
</dbReference>
<name>A0A7Y9YDD9_9ACTN</name>
<evidence type="ECO:0000256" key="2">
    <source>
        <dbReference type="ARBA" id="ARBA00022679"/>
    </source>
</evidence>
<dbReference type="AlphaFoldDB" id="A0A7Y9YDD9"/>
<evidence type="ECO:0000256" key="1">
    <source>
        <dbReference type="ARBA" id="ARBA00022676"/>
    </source>
</evidence>
<evidence type="ECO:0000313" key="6">
    <source>
        <dbReference type="Proteomes" id="UP000537326"/>
    </source>
</evidence>